<evidence type="ECO:0000313" key="2">
    <source>
        <dbReference type="EMBL" id="TCK46618.1"/>
    </source>
</evidence>
<proteinExistence type="predicted"/>
<organism evidence="2 3">
    <name type="scientific">Celerinatantimonas diazotrophica</name>
    <dbReference type="NCBI Taxonomy" id="412034"/>
    <lineage>
        <taxon>Bacteria</taxon>
        <taxon>Pseudomonadati</taxon>
        <taxon>Pseudomonadota</taxon>
        <taxon>Gammaproteobacteria</taxon>
        <taxon>Celerinatantimonadaceae</taxon>
        <taxon>Celerinatantimonas</taxon>
    </lineage>
</organism>
<reference evidence="2 3" key="1">
    <citation type="submission" date="2019-03" db="EMBL/GenBank/DDBJ databases">
        <title>Genomic Encyclopedia of Type Strains, Phase IV (KMG-IV): sequencing the most valuable type-strain genomes for metagenomic binning, comparative biology and taxonomic classification.</title>
        <authorList>
            <person name="Goeker M."/>
        </authorList>
    </citation>
    <scope>NUCLEOTIDE SEQUENCE [LARGE SCALE GENOMIC DNA]</scope>
    <source>
        <strain evidence="2 3">DSM 18577</strain>
    </source>
</reference>
<evidence type="ECO:0000313" key="3">
    <source>
        <dbReference type="Proteomes" id="UP000295565"/>
    </source>
</evidence>
<dbReference type="OrthoDB" id="79662at2"/>
<feature type="chain" id="PRO_5020712843" evidence="1">
    <location>
        <begin position="25"/>
        <end position="226"/>
    </location>
</feature>
<feature type="signal peptide" evidence="1">
    <location>
        <begin position="1"/>
        <end position="24"/>
    </location>
</feature>
<dbReference type="Pfam" id="PF13563">
    <property type="entry name" value="2_5_RNA_ligase2"/>
    <property type="match status" value="1"/>
</dbReference>
<dbReference type="InterPro" id="IPR009097">
    <property type="entry name" value="Cyclic_Pdiesterase"/>
</dbReference>
<dbReference type="SUPFAM" id="SSF55144">
    <property type="entry name" value="LigT-like"/>
    <property type="match status" value="1"/>
</dbReference>
<evidence type="ECO:0000256" key="1">
    <source>
        <dbReference type="SAM" id="SignalP"/>
    </source>
</evidence>
<dbReference type="EMBL" id="SMGD01000018">
    <property type="protein sequence ID" value="TCK46618.1"/>
    <property type="molecule type" value="Genomic_DNA"/>
</dbReference>
<gene>
    <name evidence="2" type="ORF">EV690_3569</name>
</gene>
<dbReference type="Gene3D" id="3.90.1140.10">
    <property type="entry name" value="Cyclic phosphodiesterase"/>
    <property type="match status" value="1"/>
</dbReference>
<name>A0A4R1J7X4_9GAMM</name>
<keyword evidence="1" id="KW-0732">Signal</keyword>
<accession>A0A4R1J7X4</accession>
<dbReference type="Proteomes" id="UP000295565">
    <property type="component" value="Unassembled WGS sequence"/>
</dbReference>
<dbReference type="GO" id="GO:0016874">
    <property type="term" value="F:ligase activity"/>
    <property type="evidence" value="ECO:0007669"/>
    <property type="project" value="UniProtKB-KW"/>
</dbReference>
<comment type="caution">
    <text evidence="2">The sequence shown here is derived from an EMBL/GenBank/DDBJ whole genome shotgun (WGS) entry which is preliminary data.</text>
</comment>
<protein>
    <submittedName>
        <fullName evidence="2">2'-5' RNA ligase</fullName>
    </submittedName>
</protein>
<dbReference type="AlphaFoldDB" id="A0A4R1J7X4"/>
<keyword evidence="3" id="KW-1185">Reference proteome</keyword>
<dbReference type="RefSeq" id="WP_131914300.1">
    <property type="nucleotide sequence ID" value="NZ_OU594967.1"/>
</dbReference>
<sequence length="226" mass="25466">MYWIRSLKLTMAISASLFVHSAWAKNISVDIFALPSDRIQNLVEENSQTLANLGMTTFYAKGKQPHITLYLTEFPERALPSIQKVVRQIAQHTPSLPIEAKGITITKGNWVFIDINWSKRLQKLADTVTLAAEDYRAPQPTLPNWVKKYPNKLAAFRRYGSPNVFQNFQPHMTLLANENNKNLAIFKTKVHKQVPKTEGSISGIGIAIVDSLGQPTQIIATYPLQH</sequence>
<keyword evidence="2" id="KW-0436">Ligase</keyword>